<dbReference type="PRINTS" id="PR00081">
    <property type="entry name" value="GDHRDH"/>
</dbReference>
<dbReference type="EMBL" id="CP095749">
    <property type="protein sequence ID" value="WEB39432.1"/>
    <property type="molecule type" value="Genomic_DNA"/>
</dbReference>
<dbReference type="PANTHER" id="PTHR42760:SF50">
    <property type="entry name" value="SHORT-CHAIN DEHYDROGENASE-RELATED"/>
    <property type="match status" value="1"/>
</dbReference>
<dbReference type="Proteomes" id="UP001218629">
    <property type="component" value="Chromosome"/>
</dbReference>
<sequence length="264" mass="26000">MSSRERGVGMAMDGTADGVLAGKVALVTGGSRGIGAAIARALAAEGAAVAISFTASGERADAVVAELAKTGVRAAAYRADQGDRQQVTDLVAAVVADFGRLDVLVNNAGVSVNGAVDDVEGDLAAFDRQLAVNVGGVASAVRAAAGVLGEGGRIITVGSTLASRAGFPGVADYAATKAAIVGYSKGAARDLAPRGITVNVVQPGSVATDMNPPEGDFADAQRAANPMGRFGRPEEIAAGVVFLASPGASFVTGAVLDIDGGYLA</sequence>
<dbReference type="InterPro" id="IPR002347">
    <property type="entry name" value="SDR_fam"/>
</dbReference>
<reference evidence="3 4" key="1">
    <citation type="submission" date="2022-03" db="EMBL/GenBank/DDBJ databases">
        <title>Streptomyces yunnanensis P86,complete genome.</title>
        <authorList>
            <person name="Chen S."/>
            <person name="Zhang Q."/>
        </authorList>
    </citation>
    <scope>NUCLEOTIDE SEQUENCE [LARGE SCALE GENOMIC DNA]</scope>
    <source>
        <strain evidence="3 4">P86</strain>
    </source>
</reference>
<evidence type="ECO:0000256" key="1">
    <source>
        <dbReference type="ARBA" id="ARBA00006484"/>
    </source>
</evidence>
<evidence type="ECO:0000259" key="2">
    <source>
        <dbReference type="SMART" id="SM00822"/>
    </source>
</evidence>
<organism evidence="3 4">
    <name type="scientific">Streptomyces yunnanensis</name>
    <dbReference type="NCBI Taxonomy" id="156453"/>
    <lineage>
        <taxon>Bacteria</taxon>
        <taxon>Bacillati</taxon>
        <taxon>Actinomycetota</taxon>
        <taxon>Actinomycetes</taxon>
        <taxon>Kitasatosporales</taxon>
        <taxon>Streptomycetaceae</taxon>
        <taxon>Streptomyces</taxon>
    </lineage>
</organism>
<dbReference type="SUPFAM" id="SSF51735">
    <property type="entry name" value="NAD(P)-binding Rossmann-fold domains"/>
    <property type="match status" value="1"/>
</dbReference>
<evidence type="ECO:0000313" key="4">
    <source>
        <dbReference type="Proteomes" id="UP001218629"/>
    </source>
</evidence>
<dbReference type="RefSeq" id="WP_275306976.1">
    <property type="nucleotide sequence ID" value="NZ_CP095749.1"/>
</dbReference>
<protein>
    <submittedName>
        <fullName evidence="3">SDR family oxidoreductase</fullName>
    </submittedName>
</protein>
<gene>
    <name evidence="3" type="ORF">MOV08_09210</name>
</gene>
<feature type="domain" description="Ketoreductase" evidence="2">
    <location>
        <begin position="23"/>
        <end position="204"/>
    </location>
</feature>
<dbReference type="Gene3D" id="3.40.50.720">
    <property type="entry name" value="NAD(P)-binding Rossmann-like Domain"/>
    <property type="match status" value="1"/>
</dbReference>
<evidence type="ECO:0000313" key="3">
    <source>
        <dbReference type="EMBL" id="WEB39432.1"/>
    </source>
</evidence>
<proteinExistence type="inferred from homology"/>
<keyword evidence="4" id="KW-1185">Reference proteome</keyword>
<dbReference type="InterPro" id="IPR057326">
    <property type="entry name" value="KR_dom"/>
</dbReference>
<dbReference type="PRINTS" id="PR00080">
    <property type="entry name" value="SDRFAMILY"/>
</dbReference>
<dbReference type="SMART" id="SM00822">
    <property type="entry name" value="PKS_KR"/>
    <property type="match status" value="1"/>
</dbReference>
<comment type="similarity">
    <text evidence="1">Belongs to the short-chain dehydrogenases/reductases (SDR) family.</text>
</comment>
<accession>A0ABY8A7B1</accession>
<dbReference type="Pfam" id="PF13561">
    <property type="entry name" value="adh_short_C2"/>
    <property type="match status" value="1"/>
</dbReference>
<name>A0ABY8A7B1_9ACTN</name>
<dbReference type="PANTHER" id="PTHR42760">
    <property type="entry name" value="SHORT-CHAIN DEHYDROGENASES/REDUCTASES FAMILY MEMBER"/>
    <property type="match status" value="1"/>
</dbReference>
<dbReference type="InterPro" id="IPR036291">
    <property type="entry name" value="NAD(P)-bd_dom_sf"/>
</dbReference>